<dbReference type="Gene3D" id="1.20.5.1500">
    <property type="match status" value="1"/>
</dbReference>
<name>A0ABY8EUR7_MALFU</name>
<dbReference type="InterPro" id="IPR013907">
    <property type="entry name" value="Sds3"/>
</dbReference>
<keyword evidence="3" id="KW-0805">Transcription regulation</keyword>
<dbReference type="EMBL" id="CP046237">
    <property type="protein sequence ID" value="WFD49274.1"/>
    <property type="molecule type" value="Genomic_DNA"/>
</dbReference>
<feature type="compositionally biased region" description="Pro residues" evidence="6">
    <location>
        <begin position="1"/>
        <end position="11"/>
    </location>
</feature>
<dbReference type="PANTHER" id="PTHR21964">
    <property type="entry name" value="BREAST CANCER METASTASIS-SUPPRESSOR 1"/>
    <property type="match status" value="1"/>
</dbReference>
<evidence type="ECO:0000256" key="6">
    <source>
        <dbReference type="SAM" id="MobiDB-lite"/>
    </source>
</evidence>
<evidence type="ECO:0000256" key="3">
    <source>
        <dbReference type="ARBA" id="ARBA00023015"/>
    </source>
</evidence>
<evidence type="ECO:0000313" key="8">
    <source>
        <dbReference type="Proteomes" id="UP000818624"/>
    </source>
</evidence>
<sequence length="597" mass="65168">MATPGEAPPLDEPTSPLSSEAETEPLQFDDTGSDGPSDEAMEQAAPLEETPGAAVPNAAPAPPPANDGFSEGSELTEEGESDADRTVQPSQPQEHPMTDEENSTLSDDASDKESAEHDEAPNALEGLASVASTTANLEQEAPNAIVAATTSSPLSSDEEDESGDATVETPATPRKGRSTLRRAVIAAAGKRRAAATGGAPSLLVEPDPDSSAPPSAATSRQNSPESEMGEHAHDSDAEVDAHGDGAVKDEPDGAEAPGTRGEEDEAPGEGAGDEAADQGAAGEHDTEEKDTGTPVAEGAEHDDVEAMQRRQEAVDLLTRIEIGYAMLRDRLYHERLEELEAESEMIHDGTHPELQLLYMIIDARRDRRLALLQNWLSAEEQERARWAKAEDAIAWVNWRDDAASVRRDLIADTVRKRRRIDREKRLLDTPQPIRRHQPFEAELVRKPPAYSARSQRDVDRYDYALQRYPNEDIHSYMAYPDLRGLDEYDVWMDMDQMGIRPMAPMYPPYVRQDEVAMQEMYPPYAPPPQPAEYGPSYPVAPGYMERGYDAPVPLEERGVPPEYGVPPYAKGYGEAYAEPARYPGGMPYLPPRAPMPS</sequence>
<feature type="compositionally biased region" description="Basic and acidic residues" evidence="6">
    <location>
        <begin position="109"/>
        <end position="120"/>
    </location>
</feature>
<evidence type="ECO:0000256" key="5">
    <source>
        <dbReference type="ARBA" id="ARBA00023242"/>
    </source>
</evidence>
<feature type="compositionally biased region" description="Basic and acidic residues" evidence="6">
    <location>
        <begin position="282"/>
        <end position="291"/>
    </location>
</feature>
<evidence type="ECO:0008006" key="9">
    <source>
        <dbReference type="Google" id="ProtNLM"/>
    </source>
</evidence>
<evidence type="ECO:0000313" key="7">
    <source>
        <dbReference type="EMBL" id="WFD49274.1"/>
    </source>
</evidence>
<evidence type="ECO:0000256" key="4">
    <source>
        <dbReference type="ARBA" id="ARBA00023163"/>
    </source>
</evidence>
<evidence type="ECO:0000256" key="2">
    <source>
        <dbReference type="ARBA" id="ARBA00022491"/>
    </source>
</evidence>
<accession>A0ABY8EUR7</accession>
<feature type="compositionally biased region" description="Acidic residues" evidence="6">
    <location>
        <begin position="262"/>
        <end position="276"/>
    </location>
</feature>
<keyword evidence="2" id="KW-0678">Repressor</keyword>
<keyword evidence="4" id="KW-0804">Transcription</keyword>
<keyword evidence="5" id="KW-0539">Nucleus</keyword>
<feature type="compositionally biased region" description="Low complexity" evidence="6">
    <location>
        <begin position="181"/>
        <end position="199"/>
    </location>
</feature>
<dbReference type="Pfam" id="PF08598">
    <property type="entry name" value="Sds3"/>
    <property type="match status" value="1"/>
</dbReference>
<protein>
    <recommendedName>
        <fullName evidence="9">Sds3-like protein</fullName>
    </recommendedName>
</protein>
<comment type="subcellular location">
    <subcellularLocation>
        <location evidence="1">Nucleus</location>
    </subcellularLocation>
</comment>
<proteinExistence type="predicted"/>
<reference evidence="7 8" key="1">
    <citation type="journal article" date="2020" name="Elife">
        <title>Loss of centromere function drives karyotype evolution in closely related Malassezia species.</title>
        <authorList>
            <person name="Sankaranarayanan S.R."/>
            <person name="Ianiri G."/>
            <person name="Coelho M.A."/>
            <person name="Reza M.H."/>
            <person name="Thimmappa B.C."/>
            <person name="Ganguly P."/>
            <person name="Vadnala R.N."/>
            <person name="Sun S."/>
            <person name="Siddharthan R."/>
            <person name="Tellgren-Roth C."/>
            <person name="Dawson T.L."/>
            <person name="Heitman J."/>
            <person name="Sanyal K."/>
        </authorList>
    </citation>
    <scope>NUCLEOTIDE SEQUENCE [LARGE SCALE GENOMIC DNA]</scope>
    <source>
        <strain evidence="7">CBS14141</strain>
    </source>
</reference>
<evidence type="ECO:0000256" key="1">
    <source>
        <dbReference type="ARBA" id="ARBA00004123"/>
    </source>
</evidence>
<feature type="region of interest" description="Disordered" evidence="6">
    <location>
        <begin position="1"/>
        <end position="303"/>
    </location>
</feature>
<feature type="compositionally biased region" description="Basic and acidic residues" evidence="6">
    <location>
        <begin position="228"/>
        <end position="251"/>
    </location>
</feature>
<gene>
    <name evidence="7" type="ORF">GLX27_003954</name>
</gene>
<dbReference type="Proteomes" id="UP000818624">
    <property type="component" value="Chromosome 4"/>
</dbReference>
<keyword evidence="8" id="KW-1185">Reference proteome</keyword>
<dbReference type="SMART" id="SM01401">
    <property type="entry name" value="Sds3"/>
    <property type="match status" value="1"/>
</dbReference>
<organism evidence="7 8">
    <name type="scientific">Malassezia furfur</name>
    <name type="common">Pityriasis versicolor infection agent</name>
    <name type="synonym">Pityrosporum furfur</name>
    <dbReference type="NCBI Taxonomy" id="55194"/>
    <lineage>
        <taxon>Eukaryota</taxon>
        <taxon>Fungi</taxon>
        <taxon>Dikarya</taxon>
        <taxon>Basidiomycota</taxon>
        <taxon>Ustilaginomycotina</taxon>
        <taxon>Malasseziomycetes</taxon>
        <taxon>Malasseziales</taxon>
        <taxon>Malasseziaceae</taxon>
        <taxon>Malassezia</taxon>
    </lineage>
</organism>